<reference evidence="2" key="1">
    <citation type="submission" date="2018-10" db="EMBL/GenBank/DDBJ databases">
        <title>Effector identification in a new, highly contiguous assembly of the strawberry crown rot pathogen Phytophthora cactorum.</title>
        <authorList>
            <person name="Armitage A.D."/>
            <person name="Nellist C.F."/>
            <person name="Bates H."/>
            <person name="Vickerstaff R.J."/>
            <person name="Harrison R.J."/>
        </authorList>
    </citation>
    <scope>NUCLEOTIDE SEQUENCE</scope>
    <source>
        <strain evidence="2">4040</strain>
    </source>
</reference>
<evidence type="ECO:0000313" key="2">
    <source>
        <dbReference type="EMBL" id="KAG2920490.1"/>
    </source>
</evidence>
<evidence type="ECO:0000313" key="3">
    <source>
        <dbReference type="Proteomes" id="UP000736787"/>
    </source>
</evidence>
<proteinExistence type="predicted"/>
<organism evidence="2 3">
    <name type="scientific">Phytophthora cactorum</name>
    <dbReference type="NCBI Taxonomy" id="29920"/>
    <lineage>
        <taxon>Eukaryota</taxon>
        <taxon>Sar</taxon>
        <taxon>Stramenopiles</taxon>
        <taxon>Oomycota</taxon>
        <taxon>Peronosporomycetes</taxon>
        <taxon>Peronosporales</taxon>
        <taxon>Peronosporaceae</taxon>
        <taxon>Phytophthora</taxon>
    </lineage>
</organism>
<protein>
    <submittedName>
        <fullName evidence="2">Uncharacterized protein</fullName>
    </submittedName>
</protein>
<dbReference type="AlphaFoldDB" id="A0A8T1CCH7"/>
<gene>
    <name evidence="2" type="ORF">PC117_g16464</name>
</gene>
<name>A0A8T1CCH7_9STRA</name>
<comment type="caution">
    <text evidence="2">The sequence shown here is derived from an EMBL/GenBank/DDBJ whole genome shotgun (WGS) entry which is preliminary data.</text>
</comment>
<accession>A0A8T1CCH7</accession>
<evidence type="ECO:0000256" key="1">
    <source>
        <dbReference type="SAM" id="MobiDB-lite"/>
    </source>
</evidence>
<dbReference type="VEuPathDB" id="FungiDB:PC110_g15872"/>
<dbReference type="EMBL" id="RCMK01000584">
    <property type="protein sequence ID" value="KAG2920490.1"/>
    <property type="molecule type" value="Genomic_DNA"/>
</dbReference>
<dbReference type="Proteomes" id="UP000736787">
    <property type="component" value="Unassembled WGS sequence"/>
</dbReference>
<feature type="region of interest" description="Disordered" evidence="1">
    <location>
        <begin position="1"/>
        <end position="28"/>
    </location>
</feature>
<sequence length="130" mass="14230">MPQQDDTNAAARQPRKKRKTTESQDGGTSVIFKVAQEGDAATVASSQLDAAVAASSQLDQLYRADYAGGGDGAVNVGRAFEKEQFNSYFVFVPTRQRTAAASERTATRLQSTDQFMLSYDKISDTRRCYD</sequence>